<sequence length="384" mass="42835">MPRRAFILGGLAWLRAAPMAGAGAGCAGSTAAGAKGGAGRPPGTGLRYRGVCYETGLVSGPGEPSSLPIWDRGRMDADVRVIGEQLHCNSITVFGSDIGRLVDTSRAALEQNLTVFVQPRLYDHPQEQILRHLAHTAREVQGLRERYGDRVTLIIGCEYVLFVPGIAPGERFTERIERFGQTPEEDYPAIFERLHAFIRKAAGVARENFDGPVTYAAATFEDVDWSLFDFVGLDYYEYFQTPAEYHRDLEGHRRHGKPILILEFGSCTYRGAPEKGGSGYAIVDYEQDPPRIRGSEVRSERAQADHIARLMPIFEAEGLLGAHVYTFMAPDSPYAAEREYDLDMASFGLVKVVRERRADPSSPYRWEPKESFHALARHNREARR</sequence>
<keyword evidence="1" id="KW-0732">Signal</keyword>
<organism evidence="2 3">
    <name type="scientific">Pendulispora albinea</name>
    <dbReference type="NCBI Taxonomy" id="2741071"/>
    <lineage>
        <taxon>Bacteria</taxon>
        <taxon>Pseudomonadati</taxon>
        <taxon>Myxococcota</taxon>
        <taxon>Myxococcia</taxon>
        <taxon>Myxococcales</taxon>
        <taxon>Sorangiineae</taxon>
        <taxon>Pendulisporaceae</taxon>
        <taxon>Pendulispora</taxon>
    </lineage>
</organism>
<dbReference type="SUPFAM" id="SSF51445">
    <property type="entry name" value="(Trans)glycosidases"/>
    <property type="match status" value="1"/>
</dbReference>
<dbReference type="EMBL" id="CP089984">
    <property type="protein sequence ID" value="WXB18538.1"/>
    <property type="molecule type" value="Genomic_DNA"/>
</dbReference>
<evidence type="ECO:0000256" key="1">
    <source>
        <dbReference type="SAM" id="SignalP"/>
    </source>
</evidence>
<name>A0ABZ2M7Q9_9BACT</name>
<accession>A0ABZ2M7Q9</accession>
<dbReference type="PROSITE" id="PS51257">
    <property type="entry name" value="PROKAR_LIPOPROTEIN"/>
    <property type="match status" value="1"/>
</dbReference>
<proteinExistence type="predicted"/>
<feature type="signal peptide" evidence="1">
    <location>
        <begin position="1"/>
        <end position="22"/>
    </location>
</feature>
<dbReference type="Proteomes" id="UP001370348">
    <property type="component" value="Chromosome"/>
</dbReference>
<gene>
    <name evidence="2" type="ORF">LZC94_15010</name>
</gene>
<evidence type="ECO:0000313" key="3">
    <source>
        <dbReference type="Proteomes" id="UP001370348"/>
    </source>
</evidence>
<reference evidence="2 3" key="1">
    <citation type="submission" date="2021-12" db="EMBL/GenBank/DDBJ databases">
        <title>Discovery of the Pendulisporaceae a myxobacterial family with distinct sporulation behavior and unique specialized metabolism.</title>
        <authorList>
            <person name="Garcia R."/>
            <person name="Popoff A."/>
            <person name="Bader C.D."/>
            <person name="Loehr J."/>
            <person name="Walesch S."/>
            <person name="Walt C."/>
            <person name="Boldt J."/>
            <person name="Bunk B."/>
            <person name="Haeckl F.J.F.P.J."/>
            <person name="Gunesch A.P."/>
            <person name="Birkelbach J."/>
            <person name="Nuebel U."/>
            <person name="Pietschmann T."/>
            <person name="Bach T."/>
            <person name="Mueller R."/>
        </authorList>
    </citation>
    <scope>NUCLEOTIDE SEQUENCE [LARGE SCALE GENOMIC DNA]</scope>
    <source>
        <strain evidence="2 3">MSr11954</strain>
    </source>
</reference>
<dbReference type="RefSeq" id="WP_394828168.1">
    <property type="nucleotide sequence ID" value="NZ_CP089984.1"/>
</dbReference>
<dbReference type="InterPro" id="IPR017853">
    <property type="entry name" value="GH"/>
</dbReference>
<protein>
    <recommendedName>
        <fullName evidence="4">Abortive infection protein</fullName>
    </recommendedName>
</protein>
<evidence type="ECO:0000313" key="2">
    <source>
        <dbReference type="EMBL" id="WXB18538.1"/>
    </source>
</evidence>
<keyword evidence="3" id="KW-1185">Reference proteome</keyword>
<feature type="chain" id="PRO_5045231136" description="Abortive infection protein" evidence="1">
    <location>
        <begin position="23"/>
        <end position="384"/>
    </location>
</feature>
<evidence type="ECO:0008006" key="4">
    <source>
        <dbReference type="Google" id="ProtNLM"/>
    </source>
</evidence>
<dbReference type="Gene3D" id="3.20.20.80">
    <property type="entry name" value="Glycosidases"/>
    <property type="match status" value="1"/>
</dbReference>